<proteinExistence type="predicted"/>
<dbReference type="EMBL" id="MT141539">
    <property type="protein sequence ID" value="QJA65471.1"/>
    <property type="molecule type" value="Genomic_DNA"/>
</dbReference>
<evidence type="ECO:0000313" key="1">
    <source>
        <dbReference type="EMBL" id="QJA65471.1"/>
    </source>
</evidence>
<dbReference type="AlphaFoldDB" id="A0A6M3KIL3"/>
<organism evidence="2">
    <name type="scientific">viral metagenome</name>
    <dbReference type="NCBI Taxonomy" id="1070528"/>
    <lineage>
        <taxon>unclassified sequences</taxon>
        <taxon>metagenomes</taxon>
        <taxon>organismal metagenomes</taxon>
    </lineage>
</organism>
<dbReference type="EMBL" id="MT142459">
    <property type="protein sequence ID" value="QJA81444.1"/>
    <property type="molecule type" value="Genomic_DNA"/>
</dbReference>
<evidence type="ECO:0000313" key="2">
    <source>
        <dbReference type="EMBL" id="QJA81444.1"/>
    </source>
</evidence>
<reference evidence="2" key="1">
    <citation type="submission" date="2020-03" db="EMBL/GenBank/DDBJ databases">
        <title>The deep terrestrial virosphere.</title>
        <authorList>
            <person name="Holmfeldt K."/>
            <person name="Nilsson E."/>
            <person name="Simone D."/>
            <person name="Lopez-Fernandez M."/>
            <person name="Wu X."/>
            <person name="de Brujin I."/>
            <person name="Lundin D."/>
            <person name="Andersson A."/>
            <person name="Bertilsson S."/>
            <person name="Dopson M."/>
        </authorList>
    </citation>
    <scope>NUCLEOTIDE SEQUENCE</scope>
    <source>
        <strain evidence="2">MM415A00534</strain>
        <strain evidence="1">MM415B00395</strain>
    </source>
</reference>
<sequence>MNKLSKEEFIDRITSIAEARKIFIPHITKNITIAFQLYQEILADKERSLFLKSINSGNRMQTILDKYERPKCPKCKEYLRLRLISIPRGIKNKFGYKSCWMCDNTDCYYEDYSTKGWKEWLEILEKKGVK</sequence>
<accession>A0A6M3KIL3</accession>
<name>A0A6M3KIL3_9ZZZZ</name>
<gene>
    <name evidence="2" type="ORF">MM415A00534_0016</name>
    <name evidence="1" type="ORF">MM415B00395_0017</name>
</gene>
<protein>
    <submittedName>
        <fullName evidence="2">Uncharacterized protein</fullName>
    </submittedName>
</protein>